<reference evidence="2 3" key="1">
    <citation type="submission" date="2024-02" db="EMBL/GenBank/DDBJ databases">
        <title>High-quality chromosome-scale genome assembly of Pensacola bahiagrass (Paspalum notatum Flugge var. saurae).</title>
        <authorList>
            <person name="Vega J.M."/>
            <person name="Podio M."/>
            <person name="Orjuela J."/>
            <person name="Siena L.A."/>
            <person name="Pessino S.C."/>
            <person name="Combes M.C."/>
            <person name="Mariac C."/>
            <person name="Albertini E."/>
            <person name="Pupilli F."/>
            <person name="Ortiz J.P.A."/>
            <person name="Leblanc O."/>
        </authorList>
    </citation>
    <scope>NUCLEOTIDE SEQUENCE [LARGE SCALE GENOMIC DNA]</scope>
    <source>
        <strain evidence="2">R1</strain>
        <tissue evidence="2">Leaf</tissue>
    </source>
</reference>
<dbReference type="Pfam" id="PF12776">
    <property type="entry name" value="Myb_DNA-bind_3"/>
    <property type="match status" value="1"/>
</dbReference>
<name>A0AAQ3PQC7_PASNO</name>
<evidence type="ECO:0000259" key="1">
    <source>
        <dbReference type="Pfam" id="PF12776"/>
    </source>
</evidence>
<sequence>MLPHGRRPGDSHDKTDEMAMCRHDELQLQEAVDGVEAVGVACPEVHQQTKLPQQLADSMEWTDEHTSIVCELFAEQVGKGNRPNTHLNAVGYAEVAQFFWQRTTIELNKLQLKNKWDKLKVDLTIWQKLMRRQTGTGWDHLKKTIEMDPEWWKLMRAVMEPIVVDEDAVDNIHFDEEYLAGADEVEEISPSINSTKKRAHVGLGSAQKKNKSSLALVIQEKVAQIADSTKAIASRKLAEVTIKEIMDMVVACCASCGSDEHCIATELFVKKEQRDMFLTLPTNEIKFNWLHRKFKDKFSK</sequence>
<accession>A0AAQ3PQC7</accession>
<dbReference type="PANTHER" id="PTHR47851">
    <property type="entry name" value="OS06G0588700 PROTEIN-RELATED"/>
    <property type="match status" value="1"/>
</dbReference>
<dbReference type="Proteomes" id="UP001341281">
    <property type="component" value="Chromosome 01"/>
</dbReference>
<evidence type="ECO:0000313" key="3">
    <source>
        <dbReference type="Proteomes" id="UP001341281"/>
    </source>
</evidence>
<organism evidence="2 3">
    <name type="scientific">Paspalum notatum var. saurae</name>
    <dbReference type="NCBI Taxonomy" id="547442"/>
    <lineage>
        <taxon>Eukaryota</taxon>
        <taxon>Viridiplantae</taxon>
        <taxon>Streptophyta</taxon>
        <taxon>Embryophyta</taxon>
        <taxon>Tracheophyta</taxon>
        <taxon>Spermatophyta</taxon>
        <taxon>Magnoliopsida</taxon>
        <taxon>Liliopsida</taxon>
        <taxon>Poales</taxon>
        <taxon>Poaceae</taxon>
        <taxon>PACMAD clade</taxon>
        <taxon>Panicoideae</taxon>
        <taxon>Andropogonodae</taxon>
        <taxon>Paspaleae</taxon>
        <taxon>Paspalinae</taxon>
        <taxon>Paspalum</taxon>
    </lineage>
</organism>
<dbReference type="InterPro" id="IPR024752">
    <property type="entry name" value="Myb/SANT-like_dom"/>
</dbReference>
<keyword evidence="3" id="KW-1185">Reference proteome</keyword>
<proteinExistence type="predicted"/>
<protein>
    <recommendedName>
        <fullName evidence="1">Myb/SANT-like domain-containing protein</fullName>
    </recommendedName>
</protein>
<evidence type="ECO:0000313" key="2">
    <source>
        <dbReference type="EMBL" id="WVZ54785.1"/>
    </source>
</evidence>
<dbReference type="AlphaFoldDB" id="A0AAQ3PQC7"/>
<dbReference type="EMBL" id="CP144745">
    <property type="protein sequence ID" value="WVZ54785.1"/>
    <property type="molecule type" value="Genomic_DNA"/>
</dbReference>
<dbReference type="PANTHER" id="PTHR47851:SF1">
    <property type="entry name" value="OS06G0588700 PROTEIN"/>
    <property type="match status" value="1"/>
</dbReference>
<gene>
    <name evidence="2" type="ORF">U9M48_005534</name>
</gene>
<feature type="domain" description="Myb/SANT-like" evidence="1">
    <location>
        <begin position="60"/>
        <end position="153"/>
    </location>
</feature>